<dbReference type="Proteomes" id="UP001303889">
    <property type="component" value="Unassembled WGS sequence"/>
</dbReference>
<evidence type="ECO:0000313" key="8">
    <source>
        <dbReference type="EMBL" id="KAK3904378.1"/>
    </source>
</evidence>
<evidence type="ECO:0000313" key="9">
    <source>
        <dbReference type="Proteomes" id="UP001303889"/>
    </source>
</evidence>
<evidence type="ECO:0000256" key="5">
    <source>
        <dbReference type="ARBA" id="ARBA00073833"/>
    </source>
</evidence>
<dbReference type="PANTHER" id="PTHR42943:SF13">
    <property type="entry name" value="GLUTATHIONE S-TRANSFERASE KAPPA-RELATED"/>
    <property type="match status" value="1"/>
</dbReference>
<dbReference type="AlphaFoldDB" id="A0AAN6MQ38"/>
<evidence type="ECO:0000256" key="3">
    <source>
        <dbReference type="ARBA" id="ARBA00022679"/>
    </source>
</evidence>
<dbReference type="EMBL" id="MU855400">
    <property type="protein sequence ID" value="KAK3904378.1"/>
    <property type="molecule type" value="Genomic_DNA"/>
</dbReference>
<accession>A0AAN6MQ38</accession>
<dbReference type="SUPFAM" id="SSF52833">
    <property type="entry name" value="Thioredoxin-like"/>
    <property type="match status" value="1"/>
</dbReference>
<organism evidence="8 9">
    <name type="scientific">Staphylotrichum tortipilum</name>
    <dbReference type="NCBI Taxonomy" id="2831512"/>
    <lineage>
        <taxon>Eukaryota</taxon>
        <taxon>Fungi</taxon>
        <taxon>Dikarya</taxon>
        <taxon>Ascomycota</taxon>
        <taxon>Pezizomycotina</taxon>
        <taxon>Sordariomycetes</taxon>
        <taxon>Sordariomycetidae</taxon>
        <taxon>Sordariales</taxon>
        <taxon>Chaetomiaceae</taxon>
        <taxon>Staphylotrichum</taxon>
    </lineage>
</organism>
<comment type="caution">
    <text evidence="8">The sequence shown here is derived from an EMBL/GenBank/DDBJ whole genome shotgun (WGS) entry which is preliminary data.</text>
</comment>
<dbReference type="InterPro" id="IPR001853">
    <property type="entry name" value="DSBA-like_thioredoxin_dom"/>
</dbReference>
<evidence type="ECO:0000256" key="1">
    <source>
        <dbReference type="ARBA" id="ARBA00006494"/>
    </source>
</evidence>
<name>A0AAN6MQ38_9PEZI</name>
<comment type="catalytic activity">
    <reaction evidence="4">
        <text>RX + glutathione = an S-substituted glutathione + a halide anion + H(+)</text>
        <dbReference type="Rhea" id="RHEA:16437"/>
        <dbReference type="ChEBI" id="CHEBI:15378"/>
        <dbReference type="ChEBI" id="CHEBI:16042"/>
        <dbReference type="ChEBI" id="CHEBI:17792"/>
        <dbReference type="ChEBI" id="CHEBI:57925"/>
        <dbReference type="ChEBI" id="CHEBI:90779"/>
        <dbReference type="EC" id="2.5.1.18"/>
    </reaction>
</comment>
<dbReference type="Pfam" id="PF01323">
    <property type="entry name" value="DSBA"/>
    <property type="match status" value="1"/>
</dbReference>
<protein>
    <recommendedName>
        <fullName evidence="5">Glutathione S-transferase kappa 1</fullName>
        <ecNumber evidence="2">2.5.1.18</ecNumber>
    </recommendedName>
    <alternativeName>
        <fullName evidence="6">GST class-kappa</fullName>
    </alternativeName>
</protein>
<sequence>MGGKIDCYLDLASVYSYLTFLELQKNRDLLASHNVEIEFHPVLLGAINAGSGNKPPWTLPAKATYGTFDARRSIARHAPLEVAFPADLFQAGKTQVPLRVLHHLKTSHPTAFLPTLHFFFHTFWSPPNPDLTTPAAVAAALASMPRNFTGAGTGEGRMFTDEQIKAIVEAAGGAEMKDVLKKVTGEALGRGAFGAPWLWVTNGEGQGEPFFGSDRFHFVWEHLGLPYNDVTLLPAGAVRSKL</sequence>
<dbReference type="GO" id="GO:0005777">
    <property type="term" value="C:peroxisome"/>
    <property type="evidence" value="ECO:0007669"/>
    <property type="project" value="TreeGrafter"/>
</dbReference>
<dbReference type="EC" id="2.5.1.18" evidence="2"/>
<dbReference type="GO" id="GO:0004364">
    <property type="term" value="F:glutathione transferase activity"/>
    <property type="evidence" value="ECO:0007669"/>
    <property type="project" value="UniProtKB-EC"/>
</dbReference>
<evidence type="ECO:0000256" key="4">
    <source>
        <dbReference type="ARBA" id="ARBA00047960"/>
    </source>
</evidence>
<evidence type="ECO:0000256" key="2">
    <source>
        <dbReference type="ARBA" id="ARBA00012452"/>
    </source>
</evidence>
<evidence type="ECO:0000256" key="6">
    <source>
        <dbReference type="ARBA" id="ARBA00083519"/>
    </source>
</evidence>
<reference evidence="8" key="2">
    <citation type="submission" date="2023-05" db="EMBL/GenBank/DDBJ databases">
        <authorList>
            <consortium name="Lawrence Berkeley National Laboratory"/>
            <person name="Steindorff A."/>
            <person name="Hensen N."/>
            <person name="Bonometti L."/>
            <person name="Westerberg I."/>
            <person name="Brannstrom I.O."/>
            <person name="Guillou S."/>
            <person name="Cros-Aarteil S."/>
            <person name="Calhoun S."/>
            <person name="Haridas S."/>
            <person name="Kuo A."/>
            <person name="Mondo S."/>
            <person name="Pangilinan J."/>
            <person name="Riley R."/>
            <person name="Labutti K."/>
            <person name="Andreopoulos B."/>
            <person name="Lipzen A."/>
            <person name="Chen C."/>
            <person name="Yanf M."/>
            <person name="Daum C."/>
            <person name="Ng V."/>
            <person name="Clum A."/>
            <person name="Ohm R."/>
            <person name="Martin F."/>
            <person name="Silar P."/>
            <person name="Natvig D."/>
            <person name="Lalanne C."/>
            <person name="Gautier V."/>
            <person name="Ament-Velasquez S.L."/>
            <person name="Kruys A."/>
            <person name="Hutchinson M.I."/>
            <person name="Powell A.J."/>
            <person name="Barry K."/>
            <person name="Miller A.N."/>
            <person name="Grigoriev I.V."/>
            <person name="Debuchy R."/>
            <person name="Gladieux P."/>
            <person name="Thoren M.H."/>
            <person name="Johannesson H."/>
        </authorList>
    </citation>
    <scope>NUCLEOTIDE SEQUENCE</scope>
    <source>
        <strain evidence="8">CBS 103.79</strain>
    </source>
</reference>
<proteinExistence type="inferred from homology"/>
<evidence type="ECO:0000259" key="7">
    <source>
        <dbReference type="Pfam" id="PF01323"/>
    </source>
</evidence>
<reference evidence="8" key="1">
    <citation type="journal article" date="2023" name="Mol. Phylogenet. Evol.">
        <title>Genome-scale phylogeny and comparative genomics of the fungal order Sordariales.</title>
        <authorList>
            <person name="Hensen N."/>
            <person name="Bonometti L."/>
            <person name="Westerberg I."/>
            <person name="Brannstrom I.O."/>
            <person name="Guillou S."/>
            <person name="Cros-Aarteil S."/>
            <person name="Calhoun S."/>
            <person name="Haridas S."/>
            <person name="Kuo A."/>
            <person name="Mondo S."/>
            <person name="Pangilinan J."/>
            <person name="Riley R."/>
            <person name="LaButti K."/>
            <person name="Andreopoulos B."/>
            <person name="Lipzen A."/>
            <person name="Chen C."/>
            <person name="Yan M."/>
            <person name="Daum C."/>
            <person name="Ng V."/>
            <person name="Clum A."/>
            <person name="Steindorff A."/>
            <person name="Ohm R.A."/>
            <person name="Martin F."/>
            <person name="Silar P."/>
            <person name="Natvig D.O."/>
            <person name="Lalanne C."/>
            <person name="Gautier V."/>
            <person name="Ament-Velasquez S.L."/>
            <person name="Kruys A."/>
            <person name="Hutchinson M.I."/>
            <person name="Powell A.J."/>
            <person name="Barry K."/>
            <person name="Miller A.N."/>
            <person name="Grigoriev I.V."/>
            <person name="Debuchy R."/>
            <person name="Gladieux P."/>
            <person name="Hiltunen Thoren M."/>
            <person name="Johannesson H."/>
        </authorList>
    </citation>
    <scope>NUCLEOTIDE SEQUENCE</scope>
    <source>
        <strain evidence="8">CBS 103.79</strain>
    </source>
</reference>
<dbReference type="GO" id="GO:0004602">
    <property type="term" value="F:glutathione peroxidase activity"/>
    <property type="evidence" value="ECO:0007669"/>
    <property type="project" value="TreeGrafter"/>
</dbReference>
<comment type="similarity">
    <text evidence="1">Belongs to the GST superfamily. Kappa family.</text>
</comment>
<dbReference type="GO" id="GO:0005739">
    <property type="term" value="C:mitochondrion"/>
    <property type="evidence" value="ECO:0007669"/>
    <property type="project" value="TreeGrafter"/>
</dbReference>
<dbReference type="InterPro" id="IPR051924">
    <property type="entry name" value="GST_Kappa/NadH"/>
</dbReference>
<dbReference type="GO" id="GO:0006749">
    <property type="term" value="P:glutathione metabolic process"/>
    <property type="evidence" value="ECO:0007669"/>
    <property type="project" value="TreeGrafter"/>
</dbReference>
<dbReference type="PANTHER" id="PTHR42943">
    <property type="entry name" value="GLUTATHIONE S-TRANSFERASE KAPPA"/>
    <property type="match status" value="1"/>
</dbReference>
<dbReference type="FunFam" id="3.40.30.10:FF:000096">
    <property type="entry name" value="Glutathione S-transferase kappa"/>
    <property type="match status" value="1"/>
</dbReference>
<dbReference type="Gene3D" id="3.40.30.10">
    <property type="entry name" value="Glutaredoxin"/>
    <property type="match status" value="1"/>
</dbReference>
<keyword evidence="3" id="KW-0808">Transferase</keyword>
<dbReference type="InterPro" id="IPR036249">
    <property type="entry name" value="Thioredoxin-like_sf"/>
</dbReference>
<feature type="domain" description="DSBA-like thioredoxin" evidence="7">
    <location>
        <begin position="5"/>
        <end position="223"/>
    </location>
</feature>
<keyword evidence="9" id="KW-1185">Reference proteome</keyword>
<gene>
    <name evidence="8" type="ORF">C8A05DRAFT_42527</name>
</gene>